<dbReference type="Pfam" id="PF12727">
    <property type="entry name" value="PBP_like"/>
    <property type="match status" value="1"/>
</dbReference>
<dbReference type="GO" id="GO:0003677">
    <property type="term" value="F:DNA binding"/>
    <property type="evidence" value="ECO:0007669"/>
    <property type="project" value="UniProtKB-KW"/>
</dbReference>
<keyword evidence="2" id="KW-0238">DNA-binding</keyword>
<organism evidence="5 6">
    <name type="scientific">Parafrankia irregularis</name>
    <dbReference type="NCBI Taxonomy" id="795642"/>
    <lineage>
        <taxon>Bacteria</taxon>
        <taxon>Bacillati</taxon>
        <taxon>Actinomycetota</taxon>
        <taxon>Actinomycetes</taxon>
        <taxon>Frankiales</taxon>
        <taxon>Frankiaceae</taxon>
        <taxon>Parafrankia</taxon>
    </lineage>
</organism>
<dbReference type="InterPro" id="IPR024370">
    <property type="entry name" value="PBP_domain"/>
</dbReference>
<dbReference type="PANTHER" id="PTHR38431">
    <property type="entry name" value="BLL2305 PROTEIN"/>
    <property type="match status" value="1"/>
</dbReference>
<evidence type="ECO:0000256" key="2">
    <source>
        <dbReference type="ARBA" id="ARBA00023125"/>
    </source>
</evidence>
<gene>
    <name evidence="5" type="ORF">Ga0074812_14015</name>
</gene>
<dbReference type="AlphaFoldDB" id="A0A0S4QY13"/>
<dbReference type="GO" id="GO:0003700">
    <property type="term" value="F:DNA-binding transcription factor activity"/>
    <property type="evidence" value="ECO:0007669"/>
    <property type="project" value="InterPro"/>
</dbReference>
<dbReference type="Pfam" id="PF00392">
    <property type="entry name" value="GntR"/>
    <property type="match status" value="1"/>
</dbReference>
<sequence>MPAQVGDQAGKIRARVRSFLPTIRLVALQSAAMARYVEIAHELACRVRSGELAAQTELPGVREYARVLGTTSSTVVRAYRYLADGAVITIADRRRARVAAEGVIAAARLLEPGRVFRLAGSDDPALGVLLGRLGPAVTPVGARGSFPGLRAVIRGEADGAVIHLCHRDGVYNEAFVRAVLARDDPHLIHLWRREQGLIVPAGNPRGLASAAGIGGLQVARRELGAGTRVLLDQLLLAEGIAPDAVAGPVLPSHMEVAFAVALGIADVGLGVRAGLADLGLEFVPLRWEPYEIALGRESLGAARPLLDALRDPALHQAITALGGYDLTRTGMVRPVDVDRPSAE</sequence>
<evidence type="ECO:0000313" key="6">
    <source>
        <dbReference type="Proteomes" id="UP000198802"/>
    </source>
</evidence>
<accession>A0A0S4QY13</accession>
<dbReference type="SUPFAM" id="SSF46785">
    <property type="entry name" value="Winged helix' DNA-binding domain"/>
    <property type="match status" value="1"/>
</dbReference>
<dbReference type="Gene3D" id="1.10.10.10">
    <property type="entry name" value="Winged helix-like DNA-binding domain superfamily/Winged helix DNA-binding domain"/>
    <property type="match status" value="1"/>
</dbReference>
<dbReference type="PANTHER" id="PTHR38431:SF1">
    <property type="entry name" value="BLL2305 PROTEIN"/>
    <property type="match status" value="1"/>
</dbReference>
<dbReference type="PROSITE" id="PS50949">
    <property type="entry name" value="HTH_GNTR"/>
    <property type="match status" value="1"/>
</dbReference>
<dbReference type="InterPro" id="IPR036390">
    <property type="entry name" value="WH_DNA-bd_sf"/>
</dbReference>
<dbReference type="EMBL" id="FAOZ01000040">
    <property type="protein sequence ID" value="CUU60439.1"/>
    <property type="molecule type" value="Genomic_DNA"/>
</dbReference>
<keyword evidence="1" id="KW-0805">Transcription regulation</keyword>
<evidence type="ECO:0000256" key="3">
    <source>
        <dbReference type="ARBA" id="ARBA00023163"/>
    </source>
</evidence>
<keyword evidence="3" id="KW-0804">Transcription</keyword>
<feature type="domain" description="HTH gntR-type" evidence="4">
    <location>
        <begin position="33"/>
        <end position="101"/>
    </location>
</feature>
<keyword evidence="6" id="KW-1185">Reference proteome</keyword>
<evidence type="ECO:0000259" key="4">
    <source>
        <dbReference type="PROSITE" id="PS50949"/>
    </source>
</evidence>
<dbReference type="InterPro" id="IPR036388">
    <property type="entry name" value="WH-like_DNA-bd_sf"/>
</dbReference>
<reference evidence="6" key="1">
    <citation type="submission" date="2015-11" db="EMBL/GenBank/DDBJ databases">
        <authorList>
            <person name="Varghese N."/>
        </authorList>
    </citation>
    <scope>NUCLEOTIDE SEQUENCE [LARGE SCALE GENOMIC DNA]</scope>
    <source>
        <strain evidence="6">DSM 45899</strain>
    </source>
</reference>
<evidence type="ECO:0000313" key="5">
    <source>
        <dbReference type="EMBL" id="CUU60439.1"/>
    </source>
</evidence>
<protein>
    <submittedName>
        <fullName evidence="5">Molybdate-binding protein</fullName>
    </submittedName>
</protein>
<proteinExistence type="predicted"/>
<evidence type="ECO:0000256" key="1">
    <source>
        <dbReference type="ARBA" id="ARBA00023015"/>
    </source>
</evidence>
<dbReference type="InterPro" id="IPR000524">
    <property type="entry name" value="Tscrpt_reg_HTH_GntR"/>
</dbReference>
<dbReference type="Proteomes" id="UP000198802">
    <property type="component" value="Unassembled WGS sequence"/>
</dbReference>
<name>A0A0S4QY13_9ACTN</name>